<dbReference type="SUPFAM" id="SSF55729">
    <property type="entry name" value="Acyl-CoA N-acyltransferases (Nat)"/>
    <property type="match status" value="1"/>
</dbReference>
<name>A0A2T0RJR8_9RHOB</name>
<accession>A0A2T0RJR8</accession>
<dbReference type="InterPro" id="IPR050832">
    <property type="entry name" value="Bact_Acetyltransf"/>
</dbReference>
<dbReference type="AlphaFoldDB" id="A0A2T0RJR8"/>
<gene>
    <name evidence="4" type="ORF">CLV78_10948</name>
</gene>
<keyword evidence="2 4" id="KW-0012">Acyltransferase</keyword>
<dbReference type="PANTHER" id="PTHR43877">
    <property type="entry name" value="AMINOALKYLPHOSPHONATE N-ACETYLTRANSFERASE-RELATED-RELATED"/>
    <property type="match status" value="1"/>
</dbReference>
<evidence type="ECO:0000256" key="1">
    <source>
        <dbReference type="ARBA" id="ARBA00022679"/>
    </source>
</evidence>
<keyword evidence="1 4" id="KW-0808">Transferase</keyword>
<evidence type="ECO:0000259" key="3">
    <source>
        <dbReference type="PROSITE" id="PS51186"/>
    </source>
</evidence>
<dbReference type="PROSITE" id="PS51186">
    <property type="entry name" value="GNAT"/>
    <property type="match status" value="1"/>
</dbReference>
<dbReference type="GO" id="GO:0016747">
    <property type="term" value="F:acyltransferase activity, transferring groups other than amino-acyl groups"/>
    <property type="evidence" value="ECO:0007669"/>
    <property type="project" value="InterPro"/>
</dbReference>
<sequence length="159" mass="17017">MSAESTNLRAARPEDADGISRLVITTLYRSNAKDYPPEVLARVAEVNAPQRVLDAMRERSVWVAVAADGEIVGTAGVCGDVLKSLFVHPKEQGRGLGRLLLGKAMDAARGAGLSEMRLQSSLTALGFYPAAGFEDLAEIAEGDDRTVLMRRSLRPPIPA</sequence>
<proteinExistence type="predicted"/>
<dbReference type="PANTHER" id="PTHR43877:SF1">
    <property type="entry name" value="ACETYLTRANSFERASE"/>
    <property type="match status" value="1"/>
</dbReference>
<dbReference type="Proteomes" id="UP000239480">
    <property type="component" value="Unassembled WGS sequence"/>
</dbReference>
<dbReference type="EMBL" id="PVTD01000009">
    <property type="protein sequence ID" value="PRY21435.1"/>
    <property type="molecule type" value="Genomic_DNA"/>
</dbReference>
<reference evidence="4 5" key="1">
    <citation type="submission" date="2018-03" db="EMBL/GenBank/DDBJ databases">
        <title>Genomic Encyclopedia of Archaeal and Bacterial Type Strains, Phase II (KMG-II): from individual species to whole genera.</title>
        <authorList>
            <person name="Goeker M."/>
        </authorList>
    </citation>
    <scope>NUCLEOTIDE SEQUENCE [LARGE SCALE GENOMIC DNA]</scope>
    <source>
        <strain evidence="4 5">DSM 29328</strain>
    </source>
</reference>
<dbReference type="RefSeq" id="WP_106206639.1">
    <property type="nucleotide sequence ID" value="NZ_PVTD01000009.1"/>
</dbReference>
<protein>
    <submittedName>
        <fullName evidence="4">L-amino acid N-acyltransferase YncA</fullName>
    </submittedName>
</protein>
<dbReference type="OrthoDB" id="9789081at2"/>
<dbReference type="InterPro" id="IPR016181">
    <property type="entry name" value="Acyl_CoA_acyltransferase"/>
</dbReference>
<organism evidence="4 5">
    <name type="scientific">Aliiruegeria haliotis</name>
    <dbReference type="NCBI Taxonomy" id="1280846"/>
    <lineage>
        <taxon>Bacteria</taxon>
        <taxon>Pseudomonadati</taxon>
        <taxon>Pseudomonadota</taxon>
        <taxon>Alphaproteobacteria</taxon>
        <taxon>Rhodobacterales</taxon>
        <taxon>Roseobacteraceae</taxon>
        <taxon>Aliiruegeria</taxon>
    </lineage>
</organism>
<dbReference type="Gene3D" id="3.40.630.30">
    <property type="match status" value="1"/>
</dbReference>
<evidence type="ECO:0000256" key="2">
    <source>
        <dbReference type="ARBA" id="ARBA00023315"/>
    </source>
</evidence>
<dbReference type="InterPro" id="IPR000182">
    <property type="entry name" value="GNAT_dom"/>
</dbReference>
<keyword evidence="5" id="KW-1185">Reference proteome</keyword>
<feature type="domain" description="N-acetyltransferase" evidence="3">
    <location>
        <begin position="6"/>
        <end position="154"/>
    </location>
</feature>
<dbReference type="Pfam" id="PF13673">
    <property type="entry name" value="Acetyltransf_10"/>
    <property type="match status" value="1"/>
</dbReference>
<evidence type="ECO:0000313" key="4">
    <source>
        <dbReference type="EMBL" id="PRY21435.1"/>
    </source>
</evidence>
<evidence type="ECO:0000313" key="5">
    <source>
        <dbReference type="Proteomes" id="UP000239480"/>
    </source>
</evidence>
<comment type="caution">
    <text evidence="4">The sequence shown here is derived from an EMBL/GenBank/DDBJ whole genome shotgun (WGS) entry which is preliminary data.</text>
</comment>